<evidence type="ECO:0000256" key="13">
    <source>
        <dbReference type="ARBA" id="ARBA00036045"/>
    </source>
</evidence>
<comment type="caution">
    <text evidence="24">The sequence shown here is derived from an EMBL/GenBank/DDBJ whole genome shotgun (WGS) entry which is preliminary data.</text>
</comment>
<feature type="region of interest" description="Disordered" evidence="21">
    <location>
        <begin position="489"/>
        <end position="518"/>
    </location>
</feature>
<dbReference type="GO" id="GO:0005576">
    <property type="term" value="C:extracellular region"/>
    <property type="evidence" value="ECO:0007669"/>
    <property type="project" value="UniProtKB-SubCell"/>
</dbReference>
<organism evidence="24 25">
    <name type="scientific">Larinioides sclopetarius</name>
    <dbReference type="NCBI Taxonomy" id="280406"/>
    <lineage>
        <taxon>Eukaryota</taxon>
        <taxon>Metazoa</taxon>
        <taxon>Ecdysozoa</taxon>
        <taxon>Arthropoda</taxon>
        <taxon>Chelicerata</taxon>
        <taxon>Arachnida</taxon>
        <taxon>Araneae</taxon>
        <taxon>Araneomorphae</taxon>
        <taxon>Entelegynae</taxon>
        <taxon>Araneoidea</taxon>
        <taxon>Araneidae</taxon>
        <taxon>Larinioides</taxon>
    </lineage>
</organism>
<dbReference type="InterPro" id="IPR043504">
    <property type="entry name" value="Peptidase_S1_PA_chymotrypsin"/>
</dbReference>
<dbReference type="SUPFAM" id="SSF50494">
    <property type="entry name" value="Trypsin-like serine proteases"/>
    <property type="match status" value="3"/>
</dbReference>
<keyword evidence="4" id="KW-0964">Secreted</keyword>
<evidence type="ECO:0000256" key="4">
    <source>
        <dbReference type="ARBA" id="ARBA00022525"/>
    </source>
</evidence>
<evidence type="ECO:0000256" key="12">
    <source>
        <dbReference type="ARBA" id="ARBA00023180"/>
    </source>
</evidence>
<dbReference type="SMART" id="SM00020">
    <property type="entry name" value="Tryp_SPc"/>
    <property type="match status" value="3"/>
</dbReference>
<keyword evidence="5 20" id="KW-0645">Protease</keyword>
<feature type="signal peptide" evidence="22">
    <location>
        <begin position="1"/>
        <end position="19"/>
    </location>
</feature>
<evidence type="ECO:0000256" key="22">
    <source>
        <dbReference type="SAM" id="SignalP"/>
    </source>
</evidence>
<evidence type="ECO:0000256" key="18">
    <source>
        <dbReference type="ARBA" id="ARBA00042403"/>
    </source>
</evidence>
<keyword evidence="8" id="KW-0256">Endoplasmic reticulum</keyword>
<dbReference type="InterPro" id="IPR033116">
    <property type="entry name" value="TRYPSIN_SER"/>
</dbReference>
<evidence type="ECO:0000313" key="25">
    <source>
        <dbReference type="Proteomes" id="UP001497382"/>
    </source>
</evidence>
<feature type="chain" id="PRO_5043651466" description="Vitamin K-dependent protein C" evidence="22">
    <location>
        <begin position="20"/>
        <end position="884"/>
    </location>
</feature>
<feature type="domain" description="Peptidase S1" evidence="23">
    <location>
        <begin position="632"/>
        <end position="874"/>
    </location>
</feature>
<dbReference type="GO" id="GO:0016485">
    <property type="term" value="P:protein processing"/>
    <property type="evidence" value="ECO:0007669"/>
    <property type="project" value="UniProtKB-ARBA"/>
</dbReference>
<dbReference type="PROSITE" id="PS00135">
    <property type="entry name" value="TRYPSIN_SER"/>
    <property type="match status" value="3"/>
</dbReference>
<dbReference type="InterPro" id="IPR001314">
    <property type="entry name" value="Peptidase_S1A"/>
</dbReference>
<dbReference type="FunFam" id="2.40.10.10:FF:000011">
    <property type="entry name" value="Coagulation factor X"/>
    <property type="match status" value="1"/>
</dbReference>
<evidence type="ECO:0000256" key="7">
    <source>
        <dbReference type="ARBA" id="ARBA00022801"/>
    </source>
</evidence>
<dbReference type="Proteomes" id="UP001497382">
    <property type="component" value="Unassembled WGS sequence"/>
</dbReference>
<keyword evidence="6" id="KW-0356">Hemostasis</keyword>
<dbReference type="GO" id="GO:0007599">
    <property type="term" value="P:hemostasis"/>
    <property type="evidence" value="ECO:0007669"/>
    <property type="project" value="UniProtKB-KW"/>
</dbReference>
<evidence type="ECO:0000256" key="2">
    <source>
        <dbReference type="ARBA" id="ARBA00004555"/>
    </source>
</evidence>
<dbReference type="PANTHER" id="PTHR24252:SF27">
    <property type="entry name" value="TRANSMEMBRANE PROTEASE SERINE 3-LIKE"/>
    <property type="match status" value="1"/>
</dbReference>
<dbReference type="GO" id="GO:0005794">
    <property type="term" value="C:Golgi apparatus"/>
    <property type="evidence" value="ECO:0007669"/>
    <property type="project" value="UniProtKB-SubCell"/>
</dbReference>
<dbReference type="PROSITE" id="PS50240">
    <property type="entry name" value="TRYPSIN_DOM"/>
    <property type="match status" value="2"/>
</dbReference>
<keyword evidence="7 20" id="KW-0378">Hydrolase</keyword>
<dbReference type="InterPro" id="IPR009003">
    <property type="entry name" value="Peptidase_S1_PA"/>
</dbReference>
<evidence type="ECO:0000256" key="21">
    <source>
        <dbReference type="SAM" id="MobiDB-lite"/>
    </source>
</evidence>
<proteinExistence type="predicted"/>
<evidence type="ECO:0000256" key="5">
    <source>
        <dbReference type="ARBA" id="ARBA00022670"/>
    </source>
</evidence>
<evidence type="ECO:0000256" key="6">
    <source>
        <dbReference type="ARBA" id="ARBA00022696"/>
    </source>
</evidence>
<keyword evidence="12" id="KW-0325">Glycoprotein</keyword>
<dbReference type="PANTHER" id="PTHR24252">
    <property type="entry name" value="ACROSIN-RELATED"/>
    <property type="match status" value="1"/>
</dbReference>
<evidence type="ECO:0000256" key="15">
    <source>
        <dbReference type="ARBA" id="ARBA00038995"/>
    </source>
</evidence>
<keyword evidence="22" id="KW-0732">Signal</keyword>
<dbReference type="AlphaFoldDB" id="A0AAV1ZV98"/>
<dbReference type="InterPro" id="IPR018114">
    <property type="entry name" value="TRYPSIN_HIS"/>
</dbReference>
<dbReference type="GO" id="GO:0004252">
    <property type="term" value="F:serine-type endopeptidase activity"/>
    <property type="evidence" value="ECO:0007669"/>
    <property type="project" value="UniProtKB-EC"/>
</dbReference>
<evidence type="ECO:0000256" key="16">
    <source>
        <dbReference type="ARBA" id="ARBA00040219"/>
    </source>
</evidence>
<feature type="domain" description="Peptidase S1" evidence="23">
    <location>
        <begin position="40"/>
        <end position="467"/>
    </location>
</feature>
<reference evidence="24 25" key="1">
    <citation type="submission" date="2024-04" db="EMBL/GenBank/DDBJ databases">
        <authorList>
            <person name="Rising A."/>
            <person name="Reimegard J."/>
            <person name="Sonavane S."/>
            <person name="Akerstrom W."/>
            <person name="Nylinder S."/>
            <person name="Hedman E."/>
            <person name="Kallberg Y."/>
        </authorList>
    </citation>
    <scope>NUCLEOTIDE SEQUENCE [LARGE SCALE GENOMIC DNA]</scope>
</reference>
<evidence type="ECO:0000256" key="1">
    <source>
        <dbReference type="ARBA" id="ARBA00004240"/>
    </source>
</evidence>
<protein>
    <recommendedName>
        <fullName evidence="16">Vitamin K-dependent protein C</fullName>
        <ecNumber evidence="15">3.4.21.69</ecNumber>
    </recommendedName>
    <alternativeName>
        <fullName evidence="19">Anticoagulant protein C</fullName>
    </alternativeName>
    <alternativeName>
        <fullName evidence="17">Autoprothrombin IIA</fullName>
    </alternativeName>
    <alternativeName>
        <fullName evidence="18">Blood coagulation factor XIV</fullName>
    </alternativeName>
</protein>
<name>A0AAV1ZV98_9ARAC</name>
<dbReference type="PRINTS" id="PR00722">
    <property type="entry name" value="CHYMOTRYPSIN"/>
</dbReference>
<keyword evidence="11" id="KW-1015">Disulfide bond</keyword>
<evidence type="ECO:0000256" key="20">
    <source>
        <dbReference type="RuleBase" id="RU363034"/>
    </source>
</evidence>
<comment type="function">
    <text evidence="14">Protein C is a vitamin K-dependent serine protease that regulates blood coagulation by inactivating factors Va and VIIIa in the presence of calcium ions and phospholipids. Exerts a protective effect on the endothelial cell barrier function.</text>
</comment>
<evidence type="ECO:0000256" key="9">
    <source>
        <dbReference type="ARBA" id="ARBA00022825"/>
    </source>
</evidence>
<keyword evidence="10" id="KW-0333">Golgi apparatus</keyword>
<dbReference type="FunFam" id="2.40.10.10:FF:000003">
    <property type="entry name" value="Transmembrane serine protease 3"/>
    <property type="match status" value="1"/>
</dbReference>
<dbReference type="EC" id="3.4.21.69" evidence="15"/>
<dbReference type="Pfam" id="PF00089">
    <property type="entry name" value="Trypsin"/>
    <property type="match status" value="3"/>
</dbReference>
<evidence type="ECO:0000256" key="10">
    <source>
        <dbReference type="ARBA" id="ARBA00023034"/>
    </source>
</evidence>
<dbReference type="InterPro" id="IPR001254">
    <property type="entry name" value="Trypsin_dom"/>
</dbReference>
<comment type="subcellular location">
    <subcellularLocation>
        <location evidence="1">Endoplasmic reticulum</location>
    </subcellularLocation>
    <subcellularLocation>
        <location evidence="2">Golgi apparatus</location>
    </subcellularLocation>
    <subcellularLocation>
        <location evidence="3">Secreted</location>
    </subcellularLocation>
</comment>
<dbReference type="CDD" id="cd00190">
    <property type="entry name" value="Tryp_SPc"/>
    <property type="match status" value="2"/>
</dbReference>
<evidence type="ECO:0000256" key="3">
    <source>
        <dbReference type="ARBA" id="ARBA00004613"/>
    </source>
</evidence>
<accession>A0AAV1ZV98</accession>
<sequence>MGKQLVLVAFLFWTTVAQSKDSLTLPKCGLADVTRNGDRIVGGRDANIGEFPWQVSLKYKNVFVPPTHLCGASILNERWIITAAHCVHKRSTRNFQVAVGITSQDEKNYKSYNVDRIKVHEQFDPETFLNDIAVIHVSKPIALSSEVNGICLPPVDQNVTGFATTTGWGATLEDGDMSSILQSAEIPLIPQERCLELFGPGNYFVSEMLCAGELKGGVDSCQGDSGGPFTQQQNGRAVLIGIVSWGVGCARPEFPGVYTRDLSQPSSIATPPGAVVARGYFTSYRVMAGAMNVSKRATPTTHMAIPIVHEGYNPMVSLKNDIALLRLTTPIDMIASDGMVNGVCLPPKEMADNITGMGTVSGWGTTSQGGSLSERLLAVEVPILNDEKCKEVYKDNYETTMLCAGYTEGGRDSCQGDSGGPFVQRSTDGTSTLIGIVSWGYGCAQPNYPGVYTETAHYLDWIARTMRTVGGSPGYFKVPGMKTVDSPLDHLLREGPGGPSQSEDDEEPPFHHAPAPPTRDFFAWKTPETFSFFHKPEGQNLHFDMGSPYLTPGRSYLSDGYFGVMHGGDKMSSYTMDDDHFSYPASGRSKFPSYITDDFRIPSRLPEVMALKGRNQDAEQITNMIPEAEQRVVGGRDVSEGEIPWQISLQRKSMKSGRIFHICGGSIISSEWVVTAAHCVALALLSNYRVVAATTNLRDENRIKSLNGGDYSVHKVVDVQIHDHYDMFRFRNDIALIRVDPPFHFSNKIQSISLPSAGYTATGHAYASGWGLMQEGVRITPSTLQAVELPLLSDAECKQAYGDNLVETMICAGYKEGGKSVCQGDSGGPLFQSHGGGAVLIGVVSWGVGCARPGKPGVYTEVSHYIDWIHGVTGGARSNAVSKN</sequence>
<comment type="catalytic activity">
    <reaction evidence="13">
        <text>Degradation of blood coagulation factors Va and VIIIa.</text>
        <dbReference type="EC" id="3.4.21.69"/>
    </reaction>
</comment>
<evidence type="ECO:0000256" key="19">
    <source>
        <dbReference type="ARBA" id="ARBA00042906"/>
    </source>
</evidence>
<dbReference type="Gene3D" id="2.40.10.10">
    <property type="entry name" value="Trypsin-like serine proteases"/>
    <property type="match status" value="4"/>
</dbReference>
<evidence type="ECO:0000313" key="24">
    <source>
        <dbReference type="EMBL" id="CAL1274447.1"/>
    </source>
</evidence>
<evidence type="ECO:0000256" key="17">
    <source>
        <dbReference type="ARBA" id="ARBA00041306"/>
    </source>
</evidence>
<evidence type="ECO:0000256" key="8">
    <source>
        <dbReference type="ARBA" id="ARBA00022824"/>
    </source>
</evidence>
<dbReference type="GO" id="GO:0005783">
    <property type="term" value="C:endoplasmic reticulum"/>
    <property type="evidence" value="ECO:0007669"/>
    <property type="project" value="UniProtKB-SubCell"/>
</dbReference>
<gene>
    <name evidence="24" type="ORF">LARSCL_LOCUS7472</name>
</gene>
<keyword evidence="25" id="KW-1185">Reference proteome</keyword>
<keyword evidence="9 20" id="KW-0720">Serine protease</keyword>
<evidence type="ECO:0000256" key="11">
    <source>
        <dbReference type="ARBA" id="ARBA00023157"/>
    </source>
</evidence>
<dbReference type="PROSITE" id="PS00134">
    <property type="entry name" value="TRYPSIN_HIS"/>
    <property type="match status" value="2"/>
</dbReference>
<evidence type="ECO:0000256" key="14">
    <source>
        <dbReference type="ARBA" id="ARBA00037553"/>
    </source>
</evidence>
<dbReference type="EMBL" id="CAXIEN010000077">
    <property type="protein sequence ID" value="CAL1274447.1"/>
    <property type="molecule type" value="Genomic_DNA"/>
</dbReference>
<dbReference type="FunFam" id="2.40.10.10:FF:000047">
    <property type="entry name" value="Trypsin eta"/>
    <property type="match status" value="1"/>
</dbReference>
<evidence type="ECO:0000259" key="23">
    <source>
        <dbReference type="PROSITE" id="PS50240"/>
    </source>
</evidence>